<evidence type="ECO:0000313" key="9">
    <source>
        <dbReference type="Proteomes" id="UP001293593"/>
    </source>
</evidence>
<evidence type="ECO:0000256" key="2">
    <source>
        <dbReference type="ARBA" id="ARBA00022553"/>
    </source>
</evidence>
<dbReference type="GO" id="GO:0005634">
    <property type="term" value="C:nucleus"/>
    <property type="evidence" value="ECO:0007669"/>
    <property type="project" value="UniProtKB-SubCell"/>
</dbReference>
<evidence type="ECO:0000256" key="3">
    <source>
        <dbReference type="ARBA" id="ARBA00023015"/>
    </source>
</evidence>
<proteinExistence type="predicted"/>
<evidence type="ECO:0000256" key="5">
    <source>
        <dbReference type="ARBA" id="ARBA00023163"/>
    </source>
</evidence>
<dbReference type="PANTHER" id="PTHR21654">
    <property type="entry name" value="FI21293P1"/>
    <property type="match status" value="1"/>
</dbReference>
<sequence length="331" mass="38417">MYLSEKPRPIDFYKEEGSRDMIIEVVSNGELPPPHQQAPQHQMILGESSGEDHEVEIKAPKKRAETWVQDETRSLIALRREMDGLFNTSKSNKHLWEQISAKMREKGFDRSPTMCTDKWRNLLKEFKKAKHQDRGSGSAKMSYYKEIEDILRERNKSMQYKSPTPPKIDSYMQFADKGIDDTSISFGPVEGAEGQSCCGRVISVKWGDYTRRIGIDGTSDAIKEAIRAAFRLRTRRAFWLEDEDQIIRSLDRDMPLGSYTLHLDEGMAIKVYLYDESDHIPVTEDKIFYAEDDYRDFLARRGWTCLREVDGYRNIENMDDLRPGSIYRGVS</sequence>
<dbReference type="InterPro" id="IPR044822">
    <property type="entry name" value="Myb_DNA-bind_4"/>
</dbReference>
<evidence type="ECO:0000259" key="7">
    <source>
        <dbReference type="PROSITE" id="PS50090"/>
    </source>
</evidence>
<dbReference type="Gene3D" id="1.10.10.60">
    <property type="entry name" value="Homeodomain-like"/>
    <property type="match status" value="1"/>
</dbReference>
<keyword evidence="2" id="KW-0597">Phosphoprotein</keyword>
<keyword evidence="5" id="KW-0804">Transcription</keyword>
<organism evidence="8 9">
    <name type="scientific">Acacia crassicarpa</name>
    <name type="common">northern wattle</name>
    <dbReference type="NCBI Taxonomy" id="499986"/>
    <lineage>
        <taxon>Eukaryota</taxon>
        <taxon>Viridiplantae</taxon>
        <taxon>Streptophyta</taxon>
        <taxon>Embryophyta</taxon>
        <taxon>Tracheophyta</taxon>
        <taxon>Spermatophyta</taxon>
        <taxon>Magnoliopsida</taxon>
        <taxon>eudicotyledons</taxon>
        <taxon>Gunneridae</taxon>
        <taxon>Pentapetalae</taxon>
        <taxon>rosids</taxon>
        <taxon>fabids</taxon>
        <taxon>Fabales</taxon>
        <taxon>Fabaceae</taxon>
        <taxon>Caesalpinioideae</taxon>
        <taxon>mimosoid clade</taxon>
        <taxon>Acacieae</taxon>
        <taxon>Acacia</taxon>
    </lineage>
</organism>
<dbReference type="PROSITE" id="PS50090">
    <property type="entry name" value="MYB_LIKE"/>
    <property type="match status" value="1"/>
</dbReference>
<dbReference type="GO" id="GO:0006355">
    <property type="term" value="P:regulation of DNA-templated transcription"/>
    <property type="evidence" value="ECO:0007669"/>
    <property type="project" value="UniProtKB-ARBA"/>
</dbReference>
<evidence type="ECO:0000256" key="6">
    <source>
        <dbReference type="ARBA" id="ARBA00023242"/>
    </source>
</evidence>
<dbReference type="InterPro" id="IPR001005">
    <property type="entry name" value="SANT/Myb"/>
</dbReference>
<dbReference type="FunFam" id="1.10.10.60:FF:000162">
    <property type="entry name" value="trihelix transcription factor GT-1"/>
    <property type="match status" value="1"/>
</dbReference>
<accession>A0AAE1MLL0</accession>
<dbReference type="InterPro" id="IPR058943">
    <property type="entry name" value="GT-1/4_C"/>
</dbReference>
<keyword evidence="9" id="KW-1185">Reference proteome</keyword>
<keyword evidence="6" id="KW-0539">Nucleus</keyword>
<evidence type="ECO:0000256" key="1">
    <source>
        <dbReference type="ARBA" id="ARBA00004123"/>
    </source>
</evidence>
<dbReference type="GO" id="GO:0003677">
    <property type="term" value="F:DNA binding"/>
    <property type="evidence" value="ECO:0007669"/>
    <property type="project" value="UniProtKB-KW"/>
</dbReference>
<name>A0AAE1MLL0_9FABA</name>
<keyword evidence="3" id="KW-0805">Transcription regulation</keyword>
<comment type="caution">
    <text evidence="8">The sequence shown here is derived from an EMBL/GenBank/DDBJ whole genome shotgun (WGS) entry which is preliminary data.</text>
</comment>
<reference evidence="8" key="1">
    <citation type="submission" date="2023-10" db="EMBL/GenBank/DDBJ databases">
        <title>Chromosome-level genome of the transformable northern wattle, Acacia crassicarpa.</title>
        <authorList>
            <person name="Massaro I."/>
            <person name="Sinha N.R."/>
            <person name="Poethig S."/>
            <person name="Leichty A.R."/>
        </authorList>
    </citation>
    <scope>NUCLEOTIDE SEQUENCE</scope>
    <source>
        <strain evidence="8">Acra3RX</strain>
        <tissue evidence="8">Leaf</tissue>
    </source>
</reference>
<protein>
    <recommendedName>
        <fullName evidence="7">Myb-like domain-containing protein</fullName>
    </recommendedName>
</protein>
<dbReference type="SMART" id="SM00717">
    <property type="entry name" value="SANT"/>
    <property type="match status" value="1"/>
</dbReference>
<dbReference type="EMBL" id="JAWXYG010000008">
    <property type="protein sequence ID" value="KAK4265001.1"/>
    <property type="molecule type" value="Genomic_DNA"/>
</dbReference>
<feature type="domain" description="Myb-like" evidence="7">
    <location>
        <begin position="59"/>
        <end position="123"/>
    </location>
</feature>
<keyword evidence="4" id="KW-0238">DNA-binding</keyword>
<gene>
    <name evidence="8" type="ORF">QN277_026110</name>
</gene>
<dbReference type="PANTHER" id="PTHR21654:SF84">
    <property type="entry name" value="SI:DKEY-66I24.7"/>
    <property type="match status" value="1"/>
</dbReference>
<dbReference type="AlphaFoldDB" id="A0AAE1MLL0"/>
<dbReference type="Pfam" id="PF13837">
    <property type="entry name" value="Myb_DNA-bind_4"/>
    <property type="match status" value="1"/>
</dbReference>
<dbReference type="Pfam" id="PF26214">
    <property type="entry name" value="Ubiquitin_GT-1"/>
    <property type="match status" value="2"/>
</dbReference>
<evidence type="ECO:0000313" key="8">
    <source>
        <dbReference type="EMBL" id="KAK4265001.1"/>
    </source>
</evidence>
<comment type="subcellular location">
    <subcellularLocation>
        <location evidence="1">Nucleus</location>
    </subcellularLocation>
</comment>
<evidence type="ECO:0000256" key="4">
    <source>
        <dbReference type="ARBA" id="ARBA00023125"/>
    </source>
</evidence>
<dbReference type="Proteomes" id="UP001293593">
    <property type="component" value="Unassembled WGS sequence"/>
</dbReference>
<dbReference type="CDD" id="cd12203">
    <property type="entry name" value="GT1"/>
    <property type="match status" value="1"/>
</dbReference>